<evidence type="ECO:0000256" key="5">
    <source>
        <dbReference type="ARBA" id="ARBA00022759"/>
    </source>
</evidence>
<evidence type="ECO:0000256" key="11">
    <source>
        <dbReference type="ARBA" id="ARBA00023204"/>
    </source>
</evidence>
<accession>A0A3B0BNR6</accession>
<protein>
    <submittedName>
        <fullName evidence="12">Crossover junction endodeoxyribonuclease RuvC</fullName>
    </submittedName>
</protein>
<dbReference type="GO" id="GO:0006310">
    <property type="term" value="P:DNA recombination"/>
    <property type="evidence" value="ECO:0007669"/>
    <property type="project" value="UniProtKB-KW"/>
</dbReference>
<comment type="caution">
    <text evidence="12">The sequence shown here is derived from an EMBL/GenBank/DDBJ whole genome shotgun (WGS) entry which is preliminary data.</text>
</comment>
<comment type="similarity">
    <text evidence="1">Belongs to the RuvC family.</text>
</comment>
<evidence type="ECO:0000256" key="4">
    <source>
        <dbReference type="ARBA" id="ARBA00022723"/>
    </source>
</evidence>
<dbReference type="Gene3D" id="3.30.420.10">
    <property type="entry name" value="Ribonuclease H-like superfamily/Ribonuclease H"/>
    <property type="match status" value="1"/>
</dbReference>
<evidence type="ECO:0000256" key="1">
    <source>
        <dbReference type="ARBA" id="ARBA00009518"/>
    </source>
</evidence>
<evidence type="ECO:0000256" key="8">
    <source>
        <dbReference type="ARBA" id="ARBA00022842"/>
    </source>
</evidence>
<keyword evidence="9" id="KW-0238">DNA-binding</keyword>
<dbReference type="GO" id="GO:0046872">
    <property type="term" value="F:metal ion binding"/>
    <property type="evidence" value="ECO:0007669"/>
    <property type="project" value="UniProtKB-KW"/>
</dbReference>
<reference evidence="12 13" key="1">
    <citation type="journal article" date="2007" name="Int. J. Syst. Evol. Microbiol.">
        <title>Paenibacillus ginsengarvi sp. nov., isolated from soil from ginseng cultivation.</title>
        <authorList>
            <person name="Yoon M.H."/>
            <person name="Ten L.N."/>
            <person name="Im W.T."/>
        </authorList>
    </citation>
    <scope>NUCLEOTIDE SEQUENCE [LARGE SCALE GENOMIC DNA]</scope>
    <source>
        <strain evidence="12 13">KCTC 13059</strain>
    </source>
</reference>
<dbReference type="GO" id="GO:0016787">
    <property type="term" value="F:hydrolase activity"/>
    <property type="evidence" value="ECO:0007669"/>
    <property type="project" value="UniProtKB-KW"/>
</dbReference>
<dbReference type="InterPro" id="IPR002176">
    <property type="entry name" value="X-over_junc_endoDNase_RuvC"/>
</dbReference>
<dbReference type="GO" id="GO:0004520">
    <property type="term" value="F:DNA endonuclease activity"/>
    <property type="evidence" value="ECO:0007669"/>
    <property type="project" value="InterPro"/>
</dbReference>
<dbReference type="GO" id="GO:0006281">
    <property type="term" value="P:DNA repair"/>
    <property type="evidence" value="ECO:0007669"/>
    <property type="project" value="UniProtKB-KW"/>
</dbReference>
<keyword evidence="10" id="KW-0233">DNA recombination</keyword>
<name>A0A3B0BNR6_9BACL</name>
<evidence type="ECO:0000256" key="7">
    <source>
        <dbReference type="ARBA" id="ARBA00022801"/>
    </source>
</evidence>
<dbReference type="PANTHER" id="PTHR30194:SF3">
    <property type="entry name" value="CROSSOVER JUNCTION ENDODEOXYRIBONUCLEASE RUVC"/>
    <property type="match status" value="1"/>
</dbReference>
<keyword evidence="7" id="KW-0378">Hydrolase</keyword>
<keyword evidence="6" id="KW-0227">DNA damage</keyword>
<evidence type="ECO:0000256" key="3">
    <source>
        <dbReference type="ARBA" id="ARBA00022722"/>
    </source>
</evidence>
<evidence type="ECO:0000256" key="10">
    <source>
        <dbReference type="ARBA" id="ARBA00023172"/>
    </source>
</evidence>
<dbReference type="AlphaFoldDB" id="A0A3B0BNR6"/>
<keyword evidence="8" id="KW-0460">Magnesium</keyword>
<dbReference type="PANTHER" id="PTHR30194">
    <property type="entry name" value="CROSSOVER JUNCTION ENDODEOXYRIBONUCLEASE RUVC"/>
    <property type="match status" value="1"/>
</dbReference>
<keyword evidence="4" id="KW-0479">Metal-binding</keyword>
<dbReference type="InterPro" id="IPR012337">
    <property type="entry name" value="RNaseH-like_sf"/>
</dbReference>
<dbReference type="EMBL" id="RBAH01000023">
    <property type="protein sequence ID" value="RKN75033.1"/>
    <property type="molecule type" value="Genomic_DNA"/>
</dbReference>
<keyword evidence="13" id="KW-1185">Reference proteome</keyword>
<dbReference type="Proteomes" id="UP000282311">
    <property type="component" value="Unassembled WGS sequence"/>
</dbReference>
<dbReference type="RefSeq" id="WP_120750229.1">
    <property type="nucleotide sequence ID" value="NZ_RBAH01000023.1"/>
</dbReference>
<keyword evidence="5" id="KW-0255">Endonuclease</keyword>
<organism evidence="12 13">
    <name type="scientific">Paenibacillus ginsengarvi</name>
    <dbReference type="NCBI Taxonomy" id="400777"/>
    <lineage>
        <taxon>Bacteria</taxon>
        <taxon>Bacillati</taxon>
        <taxon>Bacillota</taxon>
        <taxon>Bacilli</taxon>
        <taxon>Bacillales</taxon>
        <taxon>Paenibacillaceae</taxon>
        <taxon>Paenibacillus</taxon>
    </lineage>
</organism>
<proteinExistence type="inferred from homology"/>
<dbReference type="Pfam" id="PF02075">
    <property type="entry name" value="RuvC"/>
    <property type="match status" value="1"/>
</dbReference>
<keyword evidence="3" id="KW-0540">Nuclease</keyword>
<evidence type="ECO:0000313" key="13">
    <source>
        <dbReference type="Proteomes" id="UP000282311"/>
    </source>
</evidence>
<dbReference type="SUPFAM" id="SSF53098">
    <property type="entry name" value="Ribonuclease H-like"/>
    <property type="match status" value="1"/>
</dbReference>
<evidence type="ECO:0000256" key="6">
    <source>
        <dbReference type="ARBA" id="ARBA00022763"/>
    </source>
</evidence>
<evidence type="ECO:0000256" key="9">
    <source>
        <dbReference type="ARBA" id="ARBA00023125"/>
    </source>
</evidence>
<keyword evidence="2" id="KW-0963">Cytoplasm</keyword>
<evidence type="ECO:0000313" key="12">
    <source>
        <dbReference type="EMBL" id="RKN75033.1"/>
    </source>
</evidence>
<sequence length="174" mass="19477">MKLLGIDHGTNYAGWATMRNGRLLEFASRDFTKIKMPEVLDTIYRDACNLIRSHRPDILVLERPVHFENATTVLALVGAYSVVTLAALHLGIRIETIRPSELKMQTGRGNADKETVALDMAMRFGLEFDQIAIPVLYKVDGKKGKAGEVKTRLYDPADAIALCWAYHQKTTSRS</sequence>
<evidence type="ECO:0000256" key="2">
    <source>
        <dbReference type="ARBA" id="ARBA00022490"/>
    </source>
</evidence>
<keyword evidence="11" id="KW-0234">DNA repair</keyword>
<dbReference type="InterPro" id="IPR036397">
    <property type="entry name" value="RNaseH_sf"/>
</dbReference>
<dbReference type="GO" id="GO:0003677">
    <property type="term" value="F:DNA binding"/>
    <property type="evidence" value="ECO:0007669"/>
    <property type="project" value="UniProtKB-KW"/>
</dbReference>
<dbReference type="OrthoDB" id="9777169at2"/>
<gene>
    <name evidence="12" type="ORF">D7M11_26220</name>
</gene>